<feature type="domain" description="Glycosyl hydrolase family 81 C-terminal" evidence="10">
    <location>
        <begin position="418"/>
        <end position="729"/>
    </location>
</feature>
<dbReference type="GO" id="GO:0000272">
    <property type="term" value="P:polysaccharide catabolic process"/>
    <property type="evidence" value="ECO:0007669"/>
    <property type="project" value="UniProtKB-KW"/>
</dbReference>
<evidence type="ECO:0000313" key="12">
    <source>
        <dbReference type="Proteomes" id="UP000680866"/>
    </source>
</evidence>
<evidence type="ECO:0000256" key="7">
    <source>
        <dbReference type="ARBA" id="ARBA00023316"/>
    </source>
</evidence>
<evidence type="ECO:0000256" key="8">
    <source>
        <dbReference type="ARBA" id="ARBA00023326"/>
    </source>
</evidence>
<keyword evidence="7" id="KW-0961">Cell wall biogenesis/degradation</keyword>
<dbReference type="InterPro" id="IPR005200">
    <property type="entry name" value="Endo-beta-glucanase"/>
</dbReference>
<dbReference type="EMBL" id="AP023359">
    <property type="protein sequence ID" value="BCJ63607.1"/>
    <property type="molecule type" value="Genomic_DNA"/>
</dbReference>
<evidence type="ECO:0000313" key="11">
    <source>
        <dbReference type="EMBL" id="BCJ63607.1"/>
    </source>
</evidence>
<dbReference type="EC" id="3.2.1.39" evidence="3"/>
<keyword evidence="5" id="KW-0119">Carbohydrate metabolism</keyword>
<dbReference type="GO" id="GO:0052861">
    <property type="term" value="F:endo-1,3(4)-beta-glucanase activity"/>
    <property type="evidence" value="ECO:0007669"/>
    <property type="project" value="InterPro"/>
</dbReference>
<feature type="region of interest" description="Disordered" evidence="9">
    <location>
        <begin position="1"/>
        <end position="24"/>
    </location>
</feature>
<evidence type="ECO:0000256" key="2">
    <source>
        <dbReference type="ARBA" id="ARBA00010730"/>
    </source>
</evidence>
<dbReference type="Gene3D" id="2.70.98.30">
    <property type="entry name" value="Golgi alpha-mannosidase II, domain 4"/>
    <property type="match status" value="1"/>
</dbReference>
<evidence type="ECO:0000256" key="9">
    <source>
        <dbReference type="SAM" id="MobiDB-lite"/>
    </source>
</evidence>
<dbReference type="PROSITE" id="PS52008">
    <property type="entry name" value="GH81"/>
    <property type="match status" value="1"/>
</dbReference>
<feature type="region of interest" description="Disordered" evidence="9">
    <location>
        <begin position="799"/>
        <end position="840"/>
    </location>
</feature>
<dbReference type="GO" id="GO:0042973">
    <property type="term" value="F:glucan endo-1,3-beta-D-glucosidase activity"/>
    <property type="evidence" value="ECO:0007669"/>
    <property type="project" value="UniProtKB-EC"/>
</dbReference>
<accession>A0A810MQV4</accession>
<keyword evidence="12" id="KW-1185">Reference proteome</keyword>
<evidence type="ECO:0000256" key="5">
    <source>
        <dbReference type="ARBA" id="ARBA00023277"/>
    </source>
</evidence>
<gene>
    <name evidence="11" type="ORF">Prubr_06280</name>
</gene>
<comment type="similarity">
    <text evidence="2">Belongs to the glycosyl hydrolase 81 family.</text>
</comment>
<dbReference type="InterPro" id="IPR040720">
    <property type="entry name" value="GH81_C"/>
</dbReference>
<evidence type="ECO:0000256" key="1">
    <source>
        <dbReference type="ARBA" id="ARBA00000382"/>
    </source>
</evidence>
<dbReference type="AlphaFoldDB" id="A0A810MQV4"/>
<dbReference type="Pfam" id="PF17652">
    <property type="entry name" value="Glyco_hydro81C"/>
    <property type="match status" value="1"/>
</dbReference>
<keyword evidence="8" id="KW-0624">Polysaccharide degradation</keyword>
<proteinExistence type="inferred from homology"/>
<reference evidence="11" key="1">
    <citation type="submission" date="2020-08" db="EMBL/GenBank/DDBJ databases">
        <title>Whole genome shotgun sequence of Polymorphospora rubra NBRC 101157.</title>
        <authorList>
            <person name="Komaki H."/>
            <person name="Tamura T."/>
        </authorList>
    </citation>
    <scope>NUCLEOTIDE SEQUENCE</scope>
    <source>
        <strain evidence="11">NBRC 101157</strain>
    </source>
</reference>
<protein>
    <recommendedName>
        <fullName evidence="3">glucan endo-1,3-beta-D-glucosidase</fullName>
        <ecNumber evidence="3">3.2.1.39</ecNumber>
    </recommendedName>
</protein>
<dbReference type="KEGG" id="pry:Prubr_06280"/>
<feature type="compositionally biased region" description="Pro residues" evidence="9">
    <location>
        <begin position="813"/>
        <end position="837"/>
    </location>
</feature>
<dbReference type="Proteomes" id="UP000680866">
    <property type="component" value="Chromosome"/>
</dbReference>
<keyword evidence="6" id="KW-0326">Glycosidase</keyword>
<dbReference type="GO" id="GO:0071555">
    <property type="term" value="P:cell wall organization"/>
    <property type="evidence" value="ECO:0007669"/>
    <property type="project" value="UniProtKB-KW"/>
</dbReference>
<evidence type="ECO:0000256" key="3">
    <source>
        <dbReference type="ARBA" id="ARBA00012780"/>
    </source>
</evidence>
<keyword evidence="4" id="KW-0378">Hydrolase</keyword>
<dbReference type="PANTHER" id="PTHR31983">
    <property type="entry name" value="ENDO-1,3(4)-BETA-GLUCANASE 1"/>
    <property type="match status" value="1"/>
</dbReference>
<comment type="catalytic activity">
    <reaction evidence="1">
        <text>Hydrolysis of (1-&gt;3)-beta-D-glucosidic linkages in (1-&gt;3)-beta-D-glucans.</text>
        <dbReference type="EC" id="3.2.1.39"/>
    </reaction>
</comment>
<organism evidence="11 12">
    <name type="scientific">Polymorphospora rubra</name>
    <dbReference type="NCBI Taxonomy" id="338584"/>
    <lineage>
        <taxon>Bacteria</taxon>
        <taxon>Bacillati</taxon>
        <taxon>Actinomycetota</taxon>
        <taxon>Actinomycetes</taxon>
        <taxon>Micromonosporales</taxon>
        <taxon>Micromonosporaceae</taxon>
        <taxon>Polymorphospora</taxon>
    </lineage>
</organism>
<sequence>MSPTVRHDAPGGGHRRGARARAGRPAARWRGIAAALTVTLAATGLSFTMLRSADAATIGAGSYATSRPAGAPAPVACGNISSNPRQYVTGNAPAGAVPTNDWWSSLLFKQQIGSCQHSGPLHAHPMSFQPESGGLGVSYTTEAAISGSATGVGEYHYPYTREFTLGVVGLNSPDTKVDGWTDWTVTPYWSDGARTLKATIGHGLPFVYAQVTGGDAQLSFPGTPTVWSNSGNRVGFSMRGHDYVAYGPTGSTWTVSGTTIRSNLAGRGYFSVALLPTTPSTSATDRTNLANTYATYAHRHVTGTRVAWNFNQATSTVNATYTFTTTAREGSGGGTVISLYPHQWKNLSGGSTIAQTYVSPRGPMRNMVGASSFTTAIKYHGVLPELPAVATSSGADLATLGGYLDQLAAGDPFAGFGNDTYWTGKALGRAARGVEIADQLGRTAQRDHLLSAIRTRLNDWFTASPGKTQRLFAYDQAWGTLVGFPGSYGSDTELNDHHFHYGYYIAAAATLAKFDPNWASQAQYGGMVNLLIRDANNPDRNDAMFPFLRDFDIYAGHDWASGHGAFFAGNNQESSSEGMNFANALIQWGVATGNNAIRDAGLHIYTTQAQAIQEYWFDSANQNFPSAFGHSTVGMVWGDGGAYATWFSAEPEMIQGINMLPITGGSLYMGYRPAYIGTNWDELVRNNGGQPTVWQDILWSFRALGNGDAALSSFRANPNYPVEEGESRAHTFHWIRNLAALGNVDTTVTANHPLYAVFTKNGARTYVASNITRNPITVTFSDGRTLTVAAGKTATTGAFTWSGGNANGGVNPTNPPTTPPPTTPPPTTPPPTTPPPVGSNKLFVRSAGALSTSAGGGATTVTLPAANGNWDGTPNNQVTHRICGLRGAHSGSTQFALHVDAGTAVGAGIQARVSYDFTGTGNYSRVETYHYFATDPVTGTETYTQAAGLRSSSGSFAAMNNGCVRLELWNAIGNAPTTVRVDATAAQGRQSTVTVPFTLS</sequence>
<name>A0A810MQV4_9ACTN</name>
<feature type="compositionally biased region" description="Basic residues" evidence="9">
    <location>
        <begin position="13"/>
        <end position="22"/>
    </location>
</feature>
<evidence type="ECO:0000256" key="4">
    <source>
        <dbReference type="ARBA" id="ARBA00022801"/>
    </source>
</evidence>
<dbReference type="PANTHER" id="PTHR31983:SF0">
    <property type="entry name" value="GLUCAN ENDO-1,3-BETA-D-GLUCOSIDASE 2"/>
    <property type="match status" value="1"/>
</dbReference>
<evidence type="ECO:0000259" key="10">
    <source>
        <dbReference type="Pfam" id="PF17652"/>
    </source>
</evidence>
<dbReference type="RefSeq" id="WP_212821414.1">
    <property type="nucleotide sequence ID" value="NZ_AP023359.1"/>
</dbReference>
<evidence type="ECO:0000256" key="6">
    <source>
        <dbReference type="ARBA" id="ARBA00023295"/>
    </source>
</evidence>